<dbReference type="InterPro" id="IPR036890">
    <property type="entry name" value="HATPase_C_sf"/>
</dbReference>
<name>A0A8I1MZC2_THIA3</name>
<dbReference type="InterPro" id="IPR010559">
    <property type="entry name" value="Sig_transdc_His_kin_internal"/>
</dbReference>
<feature type="transmembrane region" description="Helical" evidence="1">
    <location>
        <begin position="52"/>
        <end position="71"/>
    </location>
</feature>
<gene>
    <name evidence="3" type="ORF">J0I24_13375</name>
</gene>
<keyword evidence="3" id="KW-0808">Transferase</keyword>
<feature type="transmembrane region" description="Helical" evidence="1">
    <location>
        <begin position="26"/>
        <end position="46"/>
    </location>
</feature>
<keyword evidence="1" id="KW-0812">Transmembrane</keyword>
<dbReference type="InterPro" id="IPR050640">
    <property type="entry name" value="Bact_2-comp_sensor_kinase"/>
</dbReference>
<dbReference type="PANTHER" id="PTHR34220:SF7">
    <property type="entry name" value="SENSOR HISTIDINE KINASE YPDA"/>
    <property type="match status" value="1"/>
</dbReference>
<accession>A0A8I1MZC2</accession>
<dbReference type="GO" id="GO:0000155">
    <property type="term" value="F:phosphorelay sensor kinase activity"/>
    <property type="evidence" value="ECO:0007669"/>
    <property type="project" value="InterPro"/>
</dbReference>
<keyword evidence="3" id="KW-0418">Kinase</keyword>
<sequence length="347" mass="38547">MPQMTAEPTPSTETAVRLDICGAGSLVRALVALNLLLALLVLLQWPQGEGRIGALLLLSWVEPAALLWLALMCMTQRLWRLRGAAAVLAVAMALGAFSALGLNLLVQPLFDALAPRAAQQPWQAALAGAALALVFVHYLQLRARAFTPIDMQARLSELQSRIRPHFLFNTLNAASALVREQPERAETVLDDLAELFRASVGKPGTLVTLEQEMDLARRYLDIESVRFGERMRVQWQVDDTLLQIRIPALTLQPLVENAVRHGVERSSRRVQIDIDVARRLGQIEVTVRNDLPALSDTPPPRRHGTGTALRNIRQRLHLLYDIAAEVDQGEVVEDGLARWRARLRLPL</sequence>
<dbReference type="Pfam" id="PF06580">
    <property type="entry name" value="His_kinase"/>
    <property type="match status" value="1"/>
</dbReference>
<feature type="transmembrane region" description="Helical" evidence="1">
    <location>
        <begin position="83"/>
        <end position="102"/>
    </location>
</feature>
<evidence type="ECO:0000313" key="4">
    <source>
        <dbReference type="Proteomes" id="UP000664800"/>
    </source>
</evidence>
<protein>
    <submittedName>
        <fullName evidence="3">Histidine kinase</fullName>
    </submittedName>
</protein>
<dbReference type="Gene3D" id="3.30.565.10">
    <property type="entry name" value="Histidine kinase-like ATPase, C-terminal domain"/>
    <property type="match status" value="1"/>
</dbReference>
<dbReference type="PANTHER" id="PTHR34220">
    <property type="entry name" value="SENSOR HISTIDINE KINASE YPDA"/>
    <property type="match status" value="1"/>
</dbReference>
<proteinExistence type="predicted"/>
<keyword evidence="1" id="KW-0472">Membrane</keyword>
<feature type="domain" description="Signal transduction histidine kinase internal region" evidence="2">
    <location>
        <begin position="153"/>
        <end position="230"/>
    </location>
</feature>
<organism evidence="3 4">
    <name type="scientific">Thiomonas arsenitoxydans (strain DSM 22701 / CIP 110005 / 3As)</name>
    <dbReference type="NCBI Taxonomy" id="426114"/>
    <lineage>
        <taxon>Bacteria</taxon>
        <taxon>Pseudomonadati</taxon>
        <taxon>Pseudomonadota</taxon>
        <taxon>Betaproteobacteria</taxon>
        <taxon>Burkholderiales</taxon>
        <taxon>Thiomonas</taxon>
    </lineage>
</organism>
<feature type="transmembrane region" description="Helical" evidence="1">
    <location>
        <begin position="122"/>
        <end position="141"/>
    </location>
</feature>
<reference evidence="3" key="1">
    <citation type="submission" date="2021-02" db="EMBL/GenBank/DDBJ databases">
        <title>Thiocyanate and organic carbon inputs drive convergent selection for specific autotrophic Afipia and Thiobacillus strains within complex microbiomes.</title>
        <authorList>
            <person name="Huddy R.J."/>
            <person name="Sachdeva R."/>
            <person name="Kadzinga F."/>
            <person name="Kantor R.S."/>
            <person name="Harrison S.T.L."/>
            <person name="Banfield J.F."/>
        </authorList>
    </citation>
    <scope>NUCLEOTIDE SEQUENCE</scope>
    <source>
        <strain evidence="3">SCN18_13_7_16_R3_B_64_19</strain>
    </source>
</reference>
<dbReference type="Proteomes" id="UP000664800">
    <property type="component" value="Unassembled WGS sequence"/>
</dbReference>
<keyword evidence="1" id="KW-1133">Transmembrane helix</keyword>
<dbReference type="AlphaFoldDB" id="A0A8I1MZC2"/>
<evidence type="ECO:0000256" key="1">
    <source>
        <dbReference type="SAM" id="Phobius"/>
    </source>
</evidence>
<dbReference type="EMBL" id="JAFKMR010000027">
    <property type="protein sequence ID" value="MBN8745276.1"/>
    <property type="molecule type" value="Genomic_DNA"/>
</dbReference>
<evidence type="ECO:0000313" key="3">
    <source>
        <dbReference type="EMBL" id="MBN8745276.1"/>
    </source>
</evidence>
<evidence type="ECO:0000259" key="2">
    <source>
        <dbReference type="Pfam" id="PF06580"/>
    </source>
</evidence>
<comment type="caution">
    <text evidence="3">The sequence shown here is derived from an EMBL/GenBank/DDBJ whole genome shotgun (WGS) entry which is preliminary data.</text>
</comment>
<dbReference type="SUPFAM" id="SSF55874">
    <property type="entry name" value="ATPase domain of HSP90 chaperone/DNA topoisomerase II/histidine kinase"/>
    <property type="match status" value="1"/>
</dbReference>
<dbReference type="GO" id="GO:0016020">
    <property type="term" value="C:membrane"/>
    <property type="evidence" value="ECO:0007669"/>
    <property type="project" value="InterPro"/>
</dbReference>